<keyword evidence="2" id="KW-1185">Reference proteome</keyword>
<proteinExistence type="predicted"/>
<evidence type="ECO:0000313" key="1">
    <source>
        <dbReference type="EMBL" id="KAI8540280.1"/>
    </source>
</evidence>
<evidence type="ECO:0000313" key="2">
    <source>
        <dbReference type="Proteomes" id="UP001062846"/>
    </source>
</evidence>
<sequence>MIFDNSSSIVKLGGGGGVVVVVVVLVVVVDEVMVAVGSGGTSGGGVVVVVVMEWERSRNSDDPPVEIRVLGEEDRSKVMGLITSSFPFIAGTVCGIYIAQNYDVPNIKKVFNDAFSKAKHVEEKYRKPKRARVHLPQREMAPLKSLEREYPIVDSTFQQFCASHSIFSVEDFLIQDLYVLALTFDTGFAFFLLD</sequence>
<organism evidence="1 2">
    <name type="scientific">Rhododendron molle</name>
    <name type="common">Chinese azalea</name>
    <name type="synonym">Azalea mollis</name>
    <dbReference type="NCBI Taxonomy" id="49168"/>
    <lineage>
        <taxon>Eukaryota</taxon>
        <taxon>Viridiplantae</taxon>
        <taxon>Streptophyta</taxon>
        <taxon>Embryophyta</taxon>
        <taxon>Tracheophyta</taxon>
        <taxon>Spermatophyta</taxon>
        <taxon>Magnoliopsida</taxon>
        <taxon>eudicotyledons</taxon>
        <taxon>Gunneridae</taxon>
        <taxon>Pentapetalae</taxon>
        <taxon>asterids</taxon>
        <taxon>Ericales</taxon>
        <taxon>Ericaceae</taxon>
        <taxon>Ericoideae</taxon>
        <taxon>Rhodoreae</taxon>
        <taxon>Rhododendron</taxon>
    </lineage>
</organism>
<dbReference type="Proteomes" id="UP001062846">
    <property type="component" value="Chromosome 9"/>
</dbReference>
<protein>
    <submittedName>
        <fullName evidence="1">Uncharacterized protein</fullName>
    </submittedName>
</protein>
<dbReference type="EMBL" id="CM046396">
    <property type="protein sequence ID" value="KAI8540280.1"/>
    <property type="molecule type" value="Genomic_DNA"/>
</dbReference>
<comment type="caution">
    <text evidence="1">The sequence shown here is derived from an EMBL/GenBank/DDBJ whole genome shotgun (WGS) entry which is preliminary data.</text>
</comment>
<gene>
    <name evidence="1" type="ORF">RHMOL_Rhmol09G0250600</name>
</gene>
<name>A0ACC0MH12_RHOML</name>
<accession>A0ACC0MH12</accession>
<reference evidence="1" key="1">
    <citation type="submission" date="2022-02" db="EMBL/GenBank/DDBJ databases">
        <title>Plant Genome Project.</title>
        <authorList>
            <person name="Zhang R.-G."/>
        </authorList>
    </citation>
    <scope>NUCLEOTIDE SEQUENCE</scope>
    <source>
        <strain evidence="1">AT1</strain>
    </source>
</reference>